<evidence type="ECO:0000313" key="6">
    <source>
        <dbReference type="Proteomes" id="UP001139353"/>
    </source>
</evidence>
<evidence type="ECO:0000256" key="2">
    <source>
        <dbReference type="ARBA" id="ARBA00022729"/>
    </source>
</evidence>
<dbReference type="RefSeq" id="WP_275685126.1">
    <property type="nucleotide sequence ID" value="NZ_JAJLJH010000011.1"/>
</dbReference>
<dbReference type="InterPro" id="IPR027385">
    <property type="entry name" value="Beta-barrel_OMP"/>
</dbReference>
<name>A0A9X1YQ37_9BURK</name>
<dbReference type="Gene3D" id="2.40.160.20">
    <property type="match status" value="1"/>
</dbReference>
<dbReference type="AlphaFoldDB" id="A0A9X1YQ37"/>
<dbReference type="Pfam" id="PF13505">
    <property type="entry name" value="OMP_b-brl"/>
    <property type="match status" value="1"/>
</dbReference>
<dbReference type="InterPro" id="IPR011250">
    <property type="entry name" value="OMP/PagP_B-barrel"/>
</dbReference>
<comment type="subcellular location">
    <subcellularLocation>
        <location evidence="1">Cell outer membrane</location>
    </subcellularLocation>
</comment>
<protein>
    <submittedName>
        <fullName evidence="5">Outer membrane beta-barrel protein</fullName>
    </submittedName>
</protein>
<dbReference type="Proteomes" id="UP001139353">
    <property type="component" value="Unassembled WGS sequence"/>
</dbReference>
<sequence length="197" mass="20432">MNKTLIAGAVALFSLASGSAFAQSYVGGNIGASHADHGCGAAAASGTITGCDKNDFAWKLYGGYQLPGTPWAAELTYFDLGKFKGTGTGVSADAKDSYWGLGGAYRPSFGSGWGGVARVGAAYGTSKVDYNLGDTLLGDHSKNGWHPYYGLGVNYEIAKNIKIEADWDNTKITSQVPTFGSSTNTVNSYTIGASFGF</sequence>
<feature type="domain" description="Outer membrane protein beta-barrel" evidence="4">
    <location>
        <begin position="9"/>
        <end position="196"/>
    </location>
</feature>
<keyword evidence="6" id="KW-1185">Reference proteome</keyword>
<dbReference type="SUPFAM" id="SSF56925">
    <property type="entry name" value="OMPA-like"/>
    <property type="match status" value="1"/>
</dbReference>
<evidence type="ECO:0000256" key="3">
    <source>
        <dbReference type="SAM" id="SignalP"/>
    </source>
</evidence>
<dbReference type="EMBL" id="JAJLJH010000011">
    <property type="protein sequence ID" value="MCK9689083.1"/>
    <property type="molecule type" value="Genomic_DNA"/>
</dbReference>
<evidence type="ECO:0000259" key="4">
    <source>
        <dbReference type="Pfam" id="PF13505"/>
    </source>
</evidence>
<proteinExistence type="predicted"/>
<dbReference type="GO" id="GO:0009279">
    <property type="term" value="C:cell outer membrane"/>
    <property type="evidence" value="ECO:0007669"/>
    <property type="project" value="UniProtKB-SubCell"/>
</dbReference>
<keyword evidence="2 3" id="KW-0732">Signal</keyword>
<feature type="signal peptide" evidence="3">
    <location>
        <begin position="1"/>
        <end position="22"/>
    </location>
</feature>
<evidence type="ECO:0000313" key="5">
    <source>
        <dbReference type="EMBL" id="MCK9689083.1"/>
    </source>
</evidence>
<evidence type="ECO:0000256" key="1">
    <source>
        <dbReference type="ARBA" id="ARBA00004442"/>
    </source>
</evidence>
<organism evidence="5 6">
    <name type="scientific">Scleromatobacter humisilvae</name>
    <dbReference type="NCBI Taxonomy" id="2897159"/>
    <lineage>
        <taxon>Bacteria</taxon>
        <taxon>Pseudomonadati</taxon>
        <taxon>Pseudomonadota</taxon>
        <taxon>Betaproteobacteria</taxon>
        <taxon>Burkholderiales</taxon>
        <taxon>Sphaerotilaceae</taxon>
        <taxon>Scleromatobacter</taxon>
    </lineage>
</organism>
<gene>
    <name evidence="5" type="ORF">LPC04_25490</name>
</gene>
<reference evidence="5" key="1">
    <citation type="submission" date="2021-11" db="EMBL/GenBank/DDBJ databases">
        <title>BS-T2-15 a new species belonging to the Comamonadaceae family isolated from the soil of a French oak forest.</title>
        <authorList>
            <person name="Mieszkin S."/>
            <person name="Alain K."/>
        </authorList>
    </citation>
    <scope>NUCLEOTIDE SEQUENCE</scope>
    <source>
        <strain evidence="5">BS-T2-15</strain>
    </source>
</reference>
<feature type="chain" id="PRO_5040958507" evidence="3">
    <location>
        <begin position="23"/>
        <end position="197"/>
    </location>
</feature>
<accession>A0A9X1YQ37</accession>
<comment type="caution">
    <text evidence="5">The sequence shown here is derived from an EMBL/GenBank/DDBJ whole genome shotgun (WGS) entry which is preliminary data.</text>
</comment>